<sequence length="252" mass="29446">MRSRKLTDKEKAEIREELKGVNMKADEILKEQKLSELDPSTIPQFYKHFYEQGKMLIRARTKASVNRTKEELRHKWYNQAKKDIMPKYESKGKWPRNRNFLPEKIKGKKVSGYPPPDATFNFFLDVNNMNRSSGKELIVLFQKPFQVNYIGYDGFLTSEDKKNTEEGELFGITDYGKLEGDEWNDGTSYRAWGKDEKGARFYDDICFEALADTIAHELAHAIVATFEFKYEGEEEGGHGKLFYDICKEIEEM</sequence>
<accession>A0ACA9RRR7</accession>
<name>A0ACA9RRR7_9GLOM</name>
<protein>
    <submittedName>
        <fullName evidence="1">19081_t:CDS:1</fullName>
    </submittedName>
</protein>
<feature type="non-terminal residue" evidence="1">
    <location>
        <position position="252"/>
    </location>
</feature>
<organism evidence="1 2">
    <name type="scientific">Racocetra persica</name>
    <dbReference type="NCBI Taxonomy" id="160502"/>
    <lineage>
        <taxon>Eukaryota</taxon>
        <taxon>Fungi</taxon>
        <taxon>Fungi incertae sedis</taxon>
        <taxon>Mucoromycota</taxon>
        <taxon>Glomeromycotina</taxon>
        <taxon>Glomeromycetes</taxon>
        <taxon>Diversisporales</taxon>
        <taxon>Gigasporaceae</taxon>
        <taxon>Racocetra</taxon>
    </lineage>
</organism>
<proteinExistence type="predicted"/>
<dbReference type="EMBL" id="CAJVQC010065990">
    <property type="protein sequence ID" value="CAG8806014.1"/>
    <property type="molecule type" value="Genomic_DNA"/>
</dbReference>
<evidence type="ECO:0000313" key="1">
    <source>
        <dbReference type="EMBL" id="CAG8806014.1"/>
    </source>
</evidence>
<gene>
    <name evidence="1" type="ORF">RPERSI_LOCUS22069</name>
</gene>
<comment type="caution">
    <text evidence="1">The sequence shown here is derived from an EMBL/GenBank/DDBJ whole genome shotgun (WGS) entry which is preliminary data.</text>
</comment>
<dbReference type="Proteomes" id="UP000789920">
    <property type="component" value="Unassembled WGS sequence"/>
</dbReference>
<evidence type="ECO:0000313" key="2">
    <source>
        <dbReference type="Proteomes" id="UP000789920"/>
    </source>
</evidence>
<keyword evidence="2" id="KW-1185">Reference proteome</keyword>
<reference evidence="1" key="1">
    <citation type="submission" date="2021-06" db="EMBL/GenBank/DDBJ databases">
        <authorList>
            <person name="Kallberg Y."/>
            <person name="Tangrot J."/>
            <person name="Rosling A."/>
        </authorList>
    </citation>
    <scope>NUCLEOTIDE SEQUENCE</scope>
    <source>
        <strain evidence="1">MA461A</strain>
    </source>
</reference>